<evidence type="ECO:0000259" key="2">
    <source>
        <dbReference type="PROSITE" id="PS50835"/>
    </source>
</evidence>
<dbReference type="AlphaFoldDB" id="A0AAV1Q1D3"/>
<dbReference type="SUPFAM" id="SSF48726">
    <property type="entry name" value="Immunoglobulin"/>
    <property type="match status" value="3"/>
</dbReference>
<protein>
    <submittedName>
        <fullName evidence="3">Uncharacterized protein LOC121910145 isoform X3</fullName>
    </submittedName>
</protein>
<dbReference type="InterPro" id="IPR003598">
    <property type="entry name" value="Ig_sub2"/>
</dbReference>
<keyword evidence="4" id="KW-1185">Reference proteome</keyword>
<dbReference type="PANTHER" id="PTHR46013">
    <property type="entry name" value="VASCULAR CELL ADHESION MOLECULE 1"/>
    <property type="match status" value="1"/>
</dbReference>
<dbReference type="InterPro" id="IPR036179">
    <property type="entry name" value="Ig-like_dom_sf"/>
</dbReference>
<feature type="non-terminal residue" evidence="3">
    <location>
        <position position="515"/>
    </location>
</feature>
<feature type="domain" description="Ig-like" evidence="2">
    <location>
        <begin position="1"/>
        <end position="97"/>
    </location>
</feature>
<dbReference type="Pfam" id="PF13895">
    <property type="entry name" value="Ig_2"/>
    <property type="match status" value="1"/>
</dbReference>
<dbReference type="Proteomes" id="UP001314229">
    <property type="component" value="Unassembled WGS sequence"/>
</dbReference>
<feature type="domain" description="Ig-like" evidence="2">
    <location>
        <begin position="393"/>
        <end position="484"/>
    </location>
</feature>
<dbReference type="PROSITE" id="PS50835">
    <property type="entry name" value="IG_LIKE"/>
    <property type="match status" value="3"/>
</dbReference>
<feature type="domain" description="Ig-like" evidence="2">
    <location>
        <begin position="110"/>
        <end position="180"/>
    </location>
</feature>
<keyword evidence="1" id="KW-0812">Transmembrane</keyword>
<dbReference type="InterPro" id="IPR003599">
    <property type="entry name" value="Ig_sub"/>
</dbReference>
<evidence type="ECO:0000256" key="1">
    <source>
        <dbReference type="SAM" id="Phobius"/>
    </source>
</evidence>
<dbReference type="InterPro" id="IPR013783">
    <property type="entry name" value="Ig-like_fold"/>
</dbReference>
<keyword evidence="1" id="KW-0472">Membrane</keyword>
<dbReference type="EMBL" id="CAWUFR010000391">
    <property type="protein sequence ID" value="CAK6977129.1"/>
    <property type="molecule type" value="Genomic_DNA"/>
</dbReference>
<sequence length="515" mass="57491">VQGRANSICALKGSSVDLPCSAQHHTSTMKWFTTHWDGSKTVLNELSADGNHVKYNMSEETHPTLTIKDLTESDTEKVYCCLESAEYTQDCSQRAVVLHVADLQVKVIPATEGQTVSLICSSSCPLTENPAAYIWYKNREFLYQDWSPWYQQLVSSEEAVRYSCAVKGYEHLRAPEVSVDSVTSTCFTVTYAKGRMCSEKQTSVNESCSITYPREVGLQRSPADVNHVRLTCNTRCPLADRQTAYRWYKNTNLMKDEKKQQLSSVPRSSPDIFSCAVKDHEDLHSAEVCTDDKSCWSVNYIRRRICALEGSSVDISSQYLYPDNKKPRSKFWYKIKRSGEGEAVKPTEDAGRVLYVDNMNNQHILRINNLKKNDSAEYTFGFQKDDGGSNSNPLGVTLIVSGLEVKLHPAVVTEGQRVTLTCSTSCPLSDNTNYIWYLNSRRLTEPESQNKHLLLDPVTIQHAGSYSCAVKTPQNIISGEKTLTVQSITGTSTAAAAGVVAALLVIMPLAVFFWI</sequence>
<feature type="non-terminal residue" evidence="3">
    <location>
        <position position="1"/>
    </location>
</feature>
<feature type="transmembrane region" description="Helical" evidence="1">
    <location>
        <begin position="494"/>
        <end position="514"/>
    </location>
</feature>
<dbReference type="Gene3D" id="2.60.40.10">
    <property type="entry name" value="Immunoglobulins"/>
    <property type="match status" value="4"/>
</dbReference>
<gene>
    <name evidence="3" type="ORF">FSCOSCO3_A036719</name>
</gene>
<evidence type="ECO:0000313" key="4">
    <source>
        <dbReference type="Proteomes" id="UP001314229"/>
    </source>
</evidence>
<accession>A0AAV1Q1D3</accession>
<keyword evidence="1" id="KW-1133">Transmembrane helix</keyword>
<comment type="caution">
    <text evidence="3">The sequence shown here is derived from an EMBL/GenBank/DDBJ whole genome shotgun (WGS) entry which is preliminary data.</text>
</comment>
<proteinExistence type="predicted"/>
<dbReference type="SMART" id="SM00408">
    <property type="entry name" value="IGc2"/>
    <property type="match status" value="2"/>
</dbReference>
<dbReference type="InterPro" id="IPR007110">
    <property type="entry name" value="Ig-like_dom"/>
</dbReference>
<dbReference type="SMART" id="SM00409">
    <property type="entry name" value="IG"/>
    <property type="match status" value="4"/>
</dbReference>
<dbReference type="PANTHER" id="PTHR46013:SF4">
    <property type="entry name" value="B-CELL RECEPTOR CD22-RELATED"/>
    <property type="match status" value="1"/>
</dbReference>
<evidence type="ECO:0000313" key="3">
    <source>
        <dbReference type="EMBL" id="CAK6977129.1"/>
    </source>
</evidence>
<name>A0AAV1Q1D3_SCOSC</name>
<reference evidence="3 4" key="1">
    <citation type="submission" date="2024-01" db="EMBL/GenBank/DDBJ databases">
        <authorList>
            <person name="Alioto T."/>
            <person name="Alioto T."/>
            <person name="Gomez Garrido J."/>
        </authorList>
    </citation>
    <scope>NUCLEOTIDE SEQUENCE [LARGE SCALE GENOMIC DNA]</scope>
</reference>
<organism evidence="3 4">
    <name type="scientific">Scomber scombrus</name>
    <name type="common">Atlantic mackerel</name>
    <name type="synonym">Scomber vernalis</name>
    <dbReference type="NCBI Taxonomy" id="13677"/>
    <lineage>
        <taxon>Eukaryota</taxon>
        <taxon>Metazoa</taxon>
        <taxon>Chordata</taxon>
        <taxon>Craniata</taxon>
        <taxon>Vertebrata</taxon>
        <taxon>Euteleostomi</taxon>
        <taxon>Actinopterygii</taxon>
        <taxon>Neopterygii</taxon>
        <taxon>Teleostei</taxon>
        <taxon>Neoteleostei</taxon>
        <taxon>Acanthomorphata</taxon>
        <taxon>Pelagiaria</taxon>
        <taxon>Scombriformes</taxon>
        <taxon>Scombridae</taxon>
        <taxon>Scomber</taxon>
    </lineage>
</organism>